<dbReference type="PANTHER" id="PTHR38011:SF11">
    <property type="entry name" value="2,5-DIAMINO-6-RIBOSYLAMINO-4(3H)-PYRIMIDINONE 5'-PHOSPHATE REDUCTASE"/>
    <property type="match status" value="1"/>
</dbReference>
<protein>
    <submittedName>
        <fullName evidence="2">Bifunctional deaminase-reductase-like protein</fullName>
    </submittedName>
</protein>
<reference evidence="2" key="1">
    <citation type="submission" date="2019-10" db="EMBL/GenBank/DDBJ databases">
        <title>Draft genome sequece of Microseira wollei NIES-4236.</title>
        <authorList>
            <person name="Yamaguchi H."/>
            <person name="Suzuki S."/>
            <person name="Kawachi M."/>
        </authorList>
    </citation>
    <scope>NUCLEOTIDE SEQUENCE</scope>
    <source>
        <strain evidence="2">NIES-4236</strain>
    </source>
</reference>
<dbReference type="GO" id="GO:0009231">
    <property type="term" value="P:riboflavin biosynthetic process"/>
    <property type="evidence" value="ECO:0007669"/>
    <property type="project" value="InterPro"/>
</dbReference>
<dbReference type="SUPFAM" id="SSF53597">
    <property type="entry name" value="Dihydrofolate reductase-like"/>
    <property type="match status" value="1"/>
</dbReference>
<gene>
    <name evidence="2" type="ORF">MiSe_35450</name>
</gene>
<sequence length="202" mass="22826">MIVGIVLRRFEGKVNTNIMRKIRLFIASSLDGYIARTSGEVDWLFTDADYGYAEFFDSIDTVVMGGKTYRQIQEFGEYPYKGKKGFVFSKTMQGKNDDVEFVGEDIKNFTNKLRQQSGGDIWLVGGAEIIHYFIKAGLLDELILSIHPIILGDGIPLIVRDASLETKLELKEVKRFDSGLLQVSYNFTKYTKIIDVGCVNPV</sequence>
<dbReference type="InterPro" id="IPR050765">
    <property type="entry name" value="Riboflavin_Biosynth_HTPR"/>
</dbReference>
<comment type="caution">
    <text evidence="2">The sequence shown here is derived from an EMBL/GenBank/DDBJ whole genome shotgun (WGS) entry which is preliminary data.</text>
</comment>
<dbReference type="PANTHER" id="PTHR38011">
    <property type="entry name" value="DIHYDROFOLATE REDUCTASE FAMILY PROTEIN (AFU_ORTHOLOGUE AFUA_8G06820)"/>
    <property type="match status" value="1"/>
</dbReference>
<dbReference type="InterPro" id="IPR024072">
    <property type="entry name" value="DHFR-like_dom_sf"/>
</dbReference>
<dbReference type="Pfam" id="PF01872">
    <property type="entry name" value="RibD_C"/>
    <property type="match status" value="1"/>
</dbReference>
<evidence type="ECO:0000313" key="2">
    <source>
        <dbReference type="EMBL" id="GET38786.1"/>
    </source>
</evidence>
<accession>A0AAV3XDN6</accession>
<dbReference type="GO" id="GO:0008703">
    <property type="term" value="F:5-amino-6-(5-phosphoribosylamino)uracil reductase activity"/>
    <property type="evidence" value="ECO:0007669"/>
    <property type="project" value="InterPro"/>
</dbReference>
<proteinExistence type="predicted"/>
<evidence type="ECO:0000313" key="3">
    <source>
        <dbReference type="Proteomes" id="UP001050975"/>
    </source>
</evidence>
<dbReference type="Gene3D" id="3.40.430.10">
    <property type="entry name" value="Dihydrofolate Reductase, subunit A"/>
    <property type="match status" value="1"/>
</dbReference>
<dbReference type="AlphaFoldDB" id="A0AAV3XDN6"/>
<dbReference type="EMBL" id="BLAY01000052">
    <property type="protein sequence ID" value="GET38786.1"/>
    <property type="molecule type" value="Genomic_DNA"/>
</dbReference>
<evidence type="ECO:0000259" key="1">
    <source>
        <dbReference type="Pfam" id="PF01872"/>
    </source>
</evidence>
<feature type="domain" description="Bacterial bifunctional deaminase-reductase C-terminal" evidence="1">
    <location>
        <begin position="20"/>
        <end position="180"/>
    </location>
</feature>
<name>A0AAV3XDN6_9CYAN</name>
<keyword evidence="3" id="KW-1185">Reference proteome</keyword>
<dbReference type="InterPro" id="IPR002734">
    <property type="entry name" value="RibDG_C"/>
</dbReference>
<organism evidence="2 3">
    <name type="scientific">Microseira wollei NIES-4236</name>
    <dbReference type="NCBI Taxonomy" id="2530354"/>
    <lineage>
        <taxon>Bacteria</taxon>
        <taxon>Bacillati</taxon>
        <taxon>Cyanobacteriota</taxon>
        <taxon>Cyanophyceae</taxon>
        <taxon>Oscillatoriophycideae</taxon>
        <taxon>Aerosakkonematales</taxon>
        <taxon>Aerosakkonemataceae</taxon>
        <taxon>Microseira</taxon>
    </lineage>
</organism>
<dbReference type="Proteomes" id="UP001050975">
    <property type="component" value="Unassembled WGS sequence"/>
</dbReference>